<keyword evidence="11" id="KW-1185">Reference proteome</keyword>
<dbReference type="RefSeq" id="WP_203869059.1">
    <property type="nucleotide sequence ID" value="NZ_BONW01000028.1"/>
</dbReference>
<evidence type="ECO:0000256" key="5">
    <source>
        <dbReference type="ARBA" id="ARBA00034545"/>
    </source>
</evidence>
<evidence type="ECO:0000313" key="10">
    <source>
        <dbReference type="EMBL" id="GIG90664.1"/>
    </source>
</evidence>
<evidence type="ECO:0000256" key="4">
    <source>
        <dbReference type="ARBA" id="ARBA00034521"/>
    </source>
</evidence>
<protein>
    <recommendedName>
        <fullName evidence="5">Arsenite methyltransferase</fullName>
        <ecNumber evidence="4">2.1.1.137</ecNumber>
    </recommendedName>
</protein>
<sequence>MSIDRAVQQRYSAASEVAEPGLCCPVDYDPQYLKVIPADVLEKDYGCGDPVSYLQPGERALDLGSGAGKVCFIAAQIVGPSGTVIGVDLNDDMLAVARRAQPEVTRRLGYGNVSFAKARIEDLALDLEFLDRHLDRHPVRCHDDLVRLDELADRLRRDSPLIPDGSVDVVISNCVLNLVAPQRKQDMFAEIARVLRPGGRAVISDIVSDIDVPTAMQADPHLWSGCYSGALQEERFLDGFTRAGLTGLTILKREARPWETVGDVEFRSVTVAAYKPPTREDTPTRHAVVYRGPFAAVTIDTGLQMIRGRVVPISPDDLRAILAGPYVEHTYILEAELADPEPQQPSSTLPFGLSALSVRASTPGRIRYRPSTESAACVQPSGTCGC</sequence>
<proteinExistence type="inferred from homology"/>
<dbReference type="PANTHER" id="PTHR43675">
    <property type="entry name" value="ARSENITE METHYLTRANSFERASE"/>
    <property type="match status" value="1"/>
</dbReference>
<feature type="domain" description="Methyltransferase" evidence="9">
    <location>
        <begin position="163"/>
        <end position="243"/>
    </location>
</feature>
<dbReference type="Proteomes" id="UP000646749">
    <property type="component" value="Unassembled WGS sequence"/>
</dbReference>
<comment type="catalytic activity">
    <reaction evidence="6">
        <text>arsenic triglutathione + [thioredoxin]-dithiol + S-adenosyl-L-methionine + 2 H2O = methylarsonous acid + [thioredoxin]-disulfide + 3 glutathione + S-adenosyl-L-homocysteine + H(+)</text>
        <dbReference type="Rhea" id="RHEA:69460"/>
        <dbReference type="Rhea" id="RHEA-COMP:10698"/>
        <dbReference type="Rhea" id="RHEA-COMP:10700"/>
        <dbReference type="ChEBI" id="CHEBI:15377"/>
        <dbReference type="ChEBI" id="CHEBI:15378"/>
        <dbReference type="ChEBI" id="CHEBI:17826"/>
        <dbReference type="ChEBI" id="CHEBI:29950"/>
        <dbReference type="ChEBI" id="CHEBI:50058"/>
        <dbReference type="ChEBI" id="CHEBI:57856"/>
        <dbReference type="ChEBI" id="CHEBI:57925"/>
        <dbReference type="ChEBI" id="CHEBI:59789"/>
        <dbReference type="ChEBI" id="CHEBI:183640"/>
        <dbReference type="EC" id="2.1.1.137"/>
    </reaction>
</comment>
<dbReference type="GO" id="GO:0008168">
    <property type="term" value="F:methyltransferase activity"/>
    <property type="evidence" value="ECO:0007669"/>
    <property type="project" value="UniProtKB-KW"/>
</dbReference>
<accession>A0ABQ4E7M4</accession>
<keyword evidence="1" id="KW-0808">Transferase</keyword>
<dbReference type="Gene3D" id="3.40.50.150">
    <property type="entry name" value="Vaccinia Virus protein VP39"/>
    <property type="match status" value="2"/>
</dbReference>
<dbReference type="SUPFAM" id="SSF53335">
    <property type="entry name" value="S-adenosyl-L-methionine-dependent methyltransferases"/>
    <property type="match status" value="1"/>
</dbReference>
<evidence type="ECO:0000256" key="8">
    <source>
        <dbReference type="ARBA" id="ARBA00048428"/>
    </source>
</evidence>
<gene>
    <name evidence="10" type="ORF">Pen02_56000</name>
</gene>
<evidence type="ECO:0000256" key="2">
    <source>
        <dbReference type="ARBA" id="ARBA00022691"/>
    </source>
</evidence>
<evidence type="ECO:0000313" key="11">
    <source>
        <dbReference type="Proteomes" id="UP000646749"/>
    </source>
</evidence>
<dbReference type="PANTHER" id="PTHR43675:SF8">
    <property type="entry name" value="ARSENITE METHYLTRANSFERASE"/>
    <property type="match status" value="1"/>
</dbReference>
<dbReference type="Pfam" id="PF13847">
    <property type="entry name" value="Methyltransf_31"/>
    <property type="match status" value="2"/>
</dbReference>
<keyword evidence="10" id="KW-0489">Methyltransferase</keyword>
<dbReference type="EMBL" id="BONW01000028">
    <property type="protein sequence ID" value="GIG90664.1"/>
    <property type="molecule type" value="Genomic_DNA"/>
</dbReference>
<feature type="domain" description="Methyltransferase" evidence="9">
    <location>
        <begin position="56"/>
        <end position="124"/>
    </location>
</feature>
<dbReference type="GO" id="GO:0032259">
    <property type="term" value="P:methylation"/>
    <property type="evidence" value="ECO:0007669"/>
    <property type="project" value="UniProtKB-KW"/>
</dbReference>
<name>A0ABQ4E7M4_9ACTN</name>
<evidence type="ECO:0000259" key="9">
    <source>
        <dbReference type="Pfam" id="PF13847"/>
    </source>
</evidence>
<dbReference type="InterPro" id="IPR025714">
    <property type="entry name" value="Methyltranfer_dom"/>
</dbReference>
<comment type="similarity">
    <text evidence="3">Belongs to the methyltransferase superfamily. Arsenite methyltransferase family.</text>
</comment>
<dbReference type="InterPro" id="IPR026669">
    <property type="entry name" value="Arsenite_MeTrfase-like"/>
</dbReference>
<evidence type="ECO:0000256" key="3">
    <source>
        <dbReference type="ARBA" id="ARBA00034487"/>
    </source>
</evidence>
<evidence type="ECO:0000256" key="1">
    <source>
        <dbReference type="ARBA" id="ARBA00022679"/>
    </source>
</evidence>
<evidence type="ECO:0000256" key="6">
    <source>
        <dbReference type="ARBA" id="ARBA00047941"/>
    </source>
</evidence>
<dbReference type="InterPro" id="IPR029063">
    <property type="entry name" value="SAM-dependent_MTases_sf"/>
</dbReference>
<evidence type="ECO:0000256" key="7">
    <source>
        <dbReference type="ARBA" id="ARBA00047943"/>
    </source>
</evidence>
<comment type="caution">
    <text evidence="10">The sequence shown here is derived from an EMBL/GenBank/DDBJ whole genome shotgun (WGS) entry which is preliminary data.</text>
</comment>
<reference evidence="10 11" key="1">
    <citation type="submission" date="2021-01" db="EMBL/GenBank/DDBJ databases">
        <title>Whole genome shotgun sequence of Plantactinospora endophytica NBRC 110450.</title>
        <authorList>
            <person name="Komaki H."/>
            <person name="Tamura T."/>
        </authorList>
    </citation>
    <scope>NUCLEOTIDE SEQUENCE [LARGE SCALE GENOMIC DNA]</scope>
    <source>
        <strain evidence="10 11">NBRC 110450</strain>
    </source>
</reference>
<organism evidence="10 11">
    <name type="scientific">Plantactinospora endophytica</name>
    <dbReference type="NCBI Taxonomy" id="673535"/>
    <lineage>
        <taxon>Bacteria</taxon>
        <taxon>Bacillati</taxon>
        <taxon>Actinomycetota</taxon>
        <taxon>Actinomycetes</taxon>
        <taxon>Micromonosporales</taxon>
        <taxon>Micromonosporaceae</taxon>
        <taxon>Plantactinospora</taxon>
    </lineage>
</organism>
<dbReference type="EC" id="2.1.1.137" evidence="4"/>
<comment type="catalytic activity">
    <reaction evidence="7">
        <text>arsenic triglutathione + 2 [thioredoxin]-dithiol + 2 S-adenosyl-L-methionine + H2O = dimethylarsinous acid + 2 [thioredoxin]-disulfide + 3 glutathione + 2 S-adenosyl-L-homocysteine + 2 H(+)</text>
        <dbReference type="Rhea" id="RHEA:69464"/>
        <dbReference type="Rhea" id="RHEA-COMP:10698"/>
        <dbReference type="Rhea" id="RHEA-COMP:10700"/>
        <dbReference type="ChEBI" id="CHEBI:15377"/>
        <dbReference type="ChEBI" id="CHEBI:15378"/>
        <dbReference type="ChEBI" id="CHEBI:23808"/>
        <dbReference type="ChEBI" id="CHEBI:29950"/>
        <dbReference type="ChEBI" id="CHEBI:50058"/>
        <dbReference type="ChEBI" id="CHEBI:57856"/>
        <dbReference type="ChEBI" id="CHEBI:57925"/>
        <dbReference type="ChEBI" id="CHEBI:59789"/>
        <dbReference type="ChEBI" id="CHEBI:183640"/>
        <dbReference type="EC" id="2.1.1.137"/>
    </reaction>
</comment>
<comment type="catalytic activity">
    <reaction evidence="8">
        <text>arsenic triglutathione + 3 [thioredoxin]-dithiol + 3 S-adenosyl-L-methionine = trimethylarsine + 3 [thioredoxin]-disulfide + 3 glutathione + 3 S-adenosyl-L-homocysteine + 3 H(+)</text>
        <dbReference type="Rhea" id="RHEA:69432"/>
        <dbReference type="Rhea" id="RHEA-COMP:10698"/>
        <dbReference type="Rhea" id="RHEA-COMP:10700"/>
        <dbReference type="ChEBI" id="CHEBI:15378"/>
        <dbReference type="ChEBI" id="CHEBI:27130"/>
        <dbReference type="ChEBI" id="CHEBI:29950"/>
        <dbReference type="ChEBI" id="CHEBI:50058"/>
        <dbReference type="ChEBI" id="CHEBI:57856"/>
        <dbReference type="ChEBI" id="CHEBI:57925"/>
        <dbReference type="ChEBI" id="CHEBI:59789"/>
        <dbReference type="ChEBI" id="CHEBI:183640"/>
        <dbReference type="EC" id="2.1.1.137"/>
    </reaction>
</comment>
<dbReference type="CDD" id="cd02440">
    <property type="entry name" value="AdoMet_MTases"/>
    <property type="match status" value="1"/>
</dbReference>
<keyword evidence="2" id="KW-0949">S-adenosyl-L-methionine</keyword>